<dbReference type="CDD" id="cd00130">
    <property type="entry name" value="PAS"/>
    <property type="match status" value="1"/>
</dbReference>
<keyword evidence="5 11" id="KW-0597">Phosphoprotein</keyword>
<evidence type="ECO:0000256" key="5">
    <source>
        <dbReference type="ARBA" id="ARBA00022553"/>
    </source>
</evidence>
<feature type="domain" description="PAC" evidence="15">
    <location>
        <begin position="321"/>
        <end position="376"/>
    </location>
</feature>
<evidence type="ECO:0000256" key="3">
    <source>
        <dbReference type="ARBA" id="ARBA00012438"/>
    </source>
</evidence>
<dbReference type="Proteomes" id="UP000034076">
    <property type="component" value="Unassembled WGS sequence"/>
</dbReference>
<dbReference type="InterPro" id="IPR000700">
    <property type="entry name" value="PAS-assoc_C"/>
</dbReference>
<evidence type="ECO:0000256" key="1">
    <source>
        <dbReference type="ARBA" id="ARBA00000085"/>
    </source>
</evidence>
<evidence type="ECO:0000256" key="12">
    <source>
        <dbReference type="SAM" id="Coils"/>
    </source>
</evidence>
<evidence type="ECO:0000256" key="11">
    <source>
        <dbReference type="PROSITE-ProRule" id="PRU00169"/>
    </source>
</evidence>
<feature type="domain" description="PAC" evidence="15">
    <location>
        <begin position="840"/>
        <end position="892"/>
    </location>
</feature>
<feature type="coiled-coil region" evidence="12">
    <location>
        <begin position="1144"/>
        <end position="1171"/>
    </location>
</feature>
<evidence type="ECO:0000256" key="4">
    <source>
        <dbReference type="ARBA" id="ARBA00018672"/>
    </source>
</evidence>
<evidence type="ECO:0000313" key="17">
    <source>
        <dbReference type="Proteomes" id="UP000034076"/>
    </source>
</evidence>
<dbReference type="NCBIfam" id="TIGR00229">
    <property type="entry name" value="sensory_box"/>
    <property type="match status" value="1"/>
</dbReference>
<dbReference type="InterPro" id="IPR036890">
    <property type="entry name" value="HATPase_C_sf"/>
</dbReference>
<evidence type="ECO:0000259" key="13">
    <source>
        <dbReference type="PROSITE" id="PS50109"/>
    </source>
</evidence>
<dbReference type="InterPro" id="IPR013655">
    <property type="entry name" value="PAS_fold_3"/>
</dbReference>
<dbReference type="Pfam" id="PF00072">
    <property type="entry name" value="Response_reg"/>
    <property type="match status" value="1"/>
</dbReference>
<comment type="caution">
    <text evidence="16">The sequence shown here is derived from an EMBL/GenBank/DDBJ whole genome shotgun (WGS) entry which is preliminary data.</text>
</comment>
<protein>
    <recommendedName>
        <fullName evidence="10">Circadian input-output histidine kinase CikA</fullName>
        <ecNumber evidence="3">2.7.13.3</ecNumber>
    </recommendedName>
    <alternativeName>
        <fullName evidence="4">Stage 0 sporulation protein A homolog</fullName>
    </alternativeName>
</protein>
<evidence type="ECO:0000256" key="10">
    <source>
        <dbReference type="ARBA" id="ARBA00074306"/>
    </source>
</evidence>
<dbReference type="PRINTS" id="PR00344">
    <property type="entry name" value="BCTRLSENSOR"/>
</dbReference>
<dbReference type="RefSeq" id="WP_052740524.1">
    <property type="nucleotide sequence ID" value="NZ_LAYJ01000112.1"/>
</dbReference>
<dbReference type="PANTHER" id="PTHR43047">
    <property type="entry name" value="TWO-COMPONENT HISTIDINE PROTEIN KINASE"/>
    <property type="match status" value="1"/>
</dbReference>
<feature type="modified residue" description="4-aspartylphosphate" evidence="11">
    <location>
        <position position="1489"/>
    </location>
</feature>
<dbReference type="InterPro" id="IPR011006">
    <property type="entry name" value="CheY-like_superfamily"/>
</dbReference>
<dbReference type="InterPro" id="IPR004358">
    <property type="entry name" value="Sig_transdc_His_kin-like_C"/>
</dbReference>
<dbReference type="Pfam" id="PF00512">
    <property type="entry name" value="HisKA"/>
    <property type="match status" value="1"/>
</dbReference>
<dbReference type="CDD" id="cd16922">
    <property type="entry name" value="HATPase_EvgS-ArcB-TorS-like"/>
    <property type="match status" value="1"/>
</dbReference>
<evidence type="ECO:0000313" key="16">
    <source>
        <dbReference type="EMBL" id="KKI50094.1"/>
    </source>
</evidence>
<dbReference type="EC" id="2.7.13.3" evidence="3"/>
<keyword evidence="12" id="KW-0175">Coiled coil</keyword>
<dbReference type="SMART" id="SM00387">
    <property type="entry name" value="HATPase_c"/>
    <property type="match status" value="1"/>
</dbReference>
<dbReference type="STRING" id="270498.CHK_2157"/>
<dbReference type="CDD" id="cd17546">
    <property type="entry name" value="REC_hyHK_CKI1_RcsC-like"/>
    <property type="match status" value="1"/>
</dbReference>
<evidence type="ECO:0000259" key="15">
    <source>
        <dbReference type="PROSITE" id="PS50113"/>
    </source>
</evidence>
<comment type="function">
    <text evidence="9">May play the central regulatory role in sporulation. It may be an element of the effector pathway responsible for the activation of sporulation genes in response to nutritional stress. Spo0A may act in concert with spo0H (a sigma factor) to control the expression of some genes that are critical to the sporulation process.</text>
</comment>
<keyword evidence="7 16" id="KW-0418">Kinase</keyword>
<dbReference type="InterPro" id="IPR036097">
    <property type="entry name" value="HisK_dim/P_sf"/>
</dbReference>
<dbReference type="InterPro" id="IPR035965">
    <property type="entry name" value="PAS-like_dom_sf"/>
</dbReference>
<dbReference type="Gene3D" id="3.40.50.2300">
    <property type="match status" value="1"/>
</dbReference>
<proteinExistence type="inferred from homology"/>
<dbReference type="FunFam" id="3.30.565.10:FF:000010">
    <property type="entry name" value="Sensor histidine kinase RcsC"/>
    <property type="match status" value="1"/>
</dbReference>
<dbReference type="PROSITE" id="PS50113">
    <property type="entry name" value="PAC"/>
    <property type="match status" value="4"/>
</dbReference>
<dbReference type="PROSITE" id="PS50110">
    <property type="entry name" value="RESPONSE_REGULATORY"/>
    <property type="match status" value="1"/>
</dbReference>
<evidence type="ECO:0000256" key="6">
    <source>
        <dbReference type="ARBA" id="ARBA00022679"/>
    </source>
</evidence>
<evidence type="ECO:0000256" key="7">
    <source>
        <dbReference type="ARBA" id="ARBA00022777"/>
    </source>
</evidence>
<keyword evidence="17" id="KW-1185">Reference proteome</keyword>
<dbReference type="InterPro" id="IPR003594">
    <property type="entry name" value="HATPase_dom"/>
</dbReference>
<evidence type="ECO:0000259" key="14">
    <source>
        <dbReference type="PROSITE" id="PS50110"/>
    </source>
</evidence>
<feature type="domain" description="PAC" evidence="15">
    <location>
        <begin position="571"/>
        <end position="623"/>
    </location>
</feature>
<dbReference type="InterPro" id="IPR003661">
    <property type="entry name" value="HisK_dim/P_dom"/>
</dbReference>
<feature type="domain" description="Response regulatory" evidence="14">
    <location>
        <begin position="1437"/>
        <end position="1558"/>
    </location>
</feature>
<keyword evidence="8" id="KW-0902">Two-component regulatory system</keyword>
<reference evidence="16 17" key="1">
    <citation type="submission" date="2015-04" db="EMBL/GenBank/DDBJ databases">
        <title>Draft genome sequence of bacteremic isolate Catabacter hongkongensis type strain HKU16T.</title>
        <authorList>
            <person name="Lau S.K."/>
            <person name="Teng J.L."/>
            <person name="Huang Y."/>
            <person name="Curreem S.O."/>
            <person name="Tsui S.K."/>
            <person name="Woo P.C."/>
        </authorList>
    </citation>
    <scope>NUCLEOTIDE SEQUENCE [LARGE SCALE GENOMIC DNA]</scope>
    <source>
        <strain evidence="16 17">HKU16</strain>
    </source>
</reference>
<dbReference type="SUPFAM" id="SSF52172">
    <property type="entry name" value="CheY-like"/>
    <property type="match status" value="1"/>
</dbReference>
<dbReference type="InterPro" id="IPR001789">
    <property type="entry name" value="Sig_transdc_resp-reg_receiver"/>
</dbReference>
<feature type="domain" description="Histidine kinase" evidence="13">
    <location>
        <begin position="1181"/>
        <end position="1404"/>
    </location>
</feature>
<dbReference type="GO" id="GO:0000155">
    <property type="term" value="F:phosphorelay sensor kinase activity"/>
    <property type="evidence" value="ECO:0007669"/>
    <property type="project" value="InterPro"/>
</dbReference>
<dbReference type="Gene3D" id="1.10.287.130">
    <property type="match status" value="1"/>
</dbReference>
<dbReference type="GO" id="GO:0005886">
    <property type="term" value="C:plasma membrane"/>
    <property type="evidence" value="ECO:0007669"/>
    <property type="project" value="TreeGrafter"/>
</dbReference>
<dbReference type="SUPFAM" id="SSF47384">
    <property type="entry name" value="Homodimeric domain of signal transducing histidine kinase"/>
    <property type="match status" value="1"/>
</dbReference>
<dbReference type="InterPro" id="IPR000014">
    <property type="entry name" value="PAS"/>
</dbReference>
<gene>
    <name evidence="16" type="ORF">CHK_2157</name>
</gene>
<dbReference type="PATRIC" id="fig|270498.16.peg.1904"/>
<dbReference type="EMBL" id="LAYJ01000112">
    <property type="protein sequence ID" value="KKI50094.1"/>
    <property type="molecule type" value="Genomic_DNA"/>
</dbReference>
<dbReference type="InterPro" id="IPR001610">
    <property type="entry name" value="PAC"/>
</dbReference>
<evidence type="ECO:0000256" key="8">
    <source>
        <dbReference type="ARBA" id="ARBA00023012"/>
    </source>
</evidence>
<dbReference type="PANTHER" id="PTHR43047:SF72">
    <property type="entry name" value="OSMOSENSING HISTIDINE PROTEIN KINASE SLN1"/>
    <property type="match status" value="1"/>
</dbReference>
<sequence>MDKQDSLKTILNHLLDTAVYVIRQDSHGILYFNDRVKTVTPDIALGQVCHDVWEGSCENCPLKTMDGKQSNTTLSFDDPFGEVVSITATEMMWEEDIPAYVISVTPQVKTKKEQELELACKQLVGVTAQMYPVVLSINLTKNTYNIIEYRDGTATNRENLKDVDALVENAIRTIHVDFREEFRRRFRRKAIIEAFHAGKTEIYMEHKQLGADGVYHWTCTHVLKTENPYDDDILELTLHKNIDAQKRIEEQLQNALDFACESAGGITGKYLVTDHEIYTLEMSRKYVDYFGKKSAGYAGGILKAVPKWAKRYLHRFSDAAKKRETVFFEFPYKKNGRDVWLQMQASCVGEQDGWPVYFGTIMDISARKQLELEREATYNSLPGGIAKIVIDDQFTLEEANNTFYRMLGMSEQDFKDGYLCHVYEEDRAELEATVREQVEKKKSIFVEYRIPDATGEILWVHVEGRRIGRKGRYPVYLTVVINITEQKRAQLELEKEQLKYRVAIETSADVLFEYVAETDTFYSYESNEYPDGSVRTEKRVIEHYLRDLDKLDIIYPDDLKNVRRIMHGGAHRMEIRLRRSDDHKFAWFFFQGDALREKGRIVRVIGTLRDISQSKENDDRRAYLQEICNFVCNKDYQLLATIDLQSGHYHCAFLPEGGPYSRAPRDGYFQDESDLFVGNSVYEEDKAMALEAFRLENILAHLDAGEREYSIYYRVIEHDGSVRWKSLAFSYFGSDTSTLLAAARDIQAIQDTKLKERIANQTLEVALERIYDKVMYLNLSQKRIEFIRSRGTYDYLKNPEEMEFETDVLPKVHPADRQELFEKTSRDALLEMFAKGESSVYVESRRIAKDGEYHWTAVNVVRMEDSEDGNIMAMLLISTIDERKLMEQEREEFAAGVATLFEESVTVNATKGTYILRRLQDSWDDFSEQGVYESDFEDYCEGKVHPEDRGAFRQVFSLDAIRVQLKEGIGKVRREFRFLTGEGYRWMEMIAVPVQNTINEDGKAILIYRDIHALKIAQEEQKTANRRFSVAVSSLYDVIFEGDLATGKMYIWQNDGDILKKVPASFTLDQYFEKMEWETIHPDYRADYRKAFRAAALVRAFENGQHEVYLEAPRRMEDGSYRWYSMQAQFVMRDAGGFRVMLYLKDLDDAKKEEESKRNALMDALAIAKEANNAKTDFLSRMSHDIRTPMNAIIGMTHLAKVDVTDTAKVEECLGQIDVSAKFLLSLINDILDMSKIESGKMAIVRKRFRFGDLINGICAVMEAQAIQRNQTLTVLVDEQVEKTYIGDQLRLNQVLMNLLSNALKYTHRGGRIALRVKVLSEDKETSMLCFEVEDNGIGMSKEFLERLYHPFEQEDESGGRVFEGTGLGLSITENLVHLMNGHIYVQSERGKGSLFMVNLPLGRTEQKEANETFSAGFHNCEPGKAENQSMEFHGERVLIVEDNEINRDIAIALLEMKDLVVDSAGNGLEAVERFSSMPDGYYQAILMDIRMPEMDGIEATQKIRALERTDARTVPIIALTANAFQEEIEHARRIGMSDYLIKPIDTEVLYQTLAEAIYGKQR</sequence>
<dbReference type="CDD" id="cd00082">
    <property type="entry name" value="HisKA"/>
    <property type="match status" value="1"/>
</dbReference>
<dbReference type="Pfam" id="PF08447">
    <property type="entry name" value="PAS_3"/>
    <property type="match status" value="1"/>
</dbReference>
<dbReference type="Gene3D" id="3.30.565.10">
    <property type="entry name" value="Histidine kinase-like ATPase, C-terminal domain"/>
    <property type="match status" value="1"/>
</dbReference>
<evidence type="ECO:0000256" key="9">
    <source>
        <dbReference type="ARBA" id="ARBA00024867"/>
    </source>
</evidence>
<comment type="similarity">
    <text evidence="2">In the N-terminal section; belongs to the phytochrome family.</text>
</comment>
<feature type="domain" description="PAC" evidence="15">
    <location>
        <begin position="444"/>
        <end position="495"/>
    </location>
</feature>
<dbReference type="SMART" id="SM00086">
    <property type="entry name" value="PAC"/>
    <property type="match status" value="5"/>
</dbReference>
<dbReference type="GO" id="GO:0009927">
    <property type="term" value="F:histidine phosphotransfer kinase activity"/>
    <property type="evidence" value="ECO:0007669"/>
    <property type="project" value="TreeGrafter"/>
</dbReference>
<dbReference type="Pfam" id="PF02518">
    <property type="entry name" value="HATPase_c"/>
    <property type="match status" value="1"/>
</dbReference>
<dbReference type="SUPFAM" id="SSF55874">
    <property type="entry name" value="ATPase domain of HSP90 chaperone/DNA topoisomerase II/histidine kinase"/>
    <property type="match status" value="1"/>
</dbReference>
<dbReference type="Gene3D" id="3.30.450.20">
    <property type="entry name" value="PAS domain"/>
    <property type="match status" value="5"/>
</dbReference>
<dbReference type="PROSITE" id="PS50109">
    <property type="entry name" value="HIS_KIN"/>
    <property type="match status" value="1"/>
</dbReference>
<dbReference type="InterPro" id="IPR005467">
    <property type="entry name" value="His_kinase_dom"/>
</dbReference>
<evidence type="ECO:0000256" key="2">
    <source>
        <dbReference type="ARBA" id="ARBA00006402"/>
    </source>
</evidence>
<dbReference type="SMART" id="SM00388">
    <property type="entry name" value="HisKA"/>
    <property type="match status" value="1"/>
</dbReference>
<organism evidence="16 17">
    <name type="scientific">Christensenella hongkongensis</name>
    <dbReference type="NCBI Taxonomy" id="270498"/>
    <lineage>
        <taxon>Bacteria</taxon>
        <taxon>Bacillati</taxon>
        <taxon>Bacillota</taxon>
        <taxon>Clostridia</taxon>
        <taxon>Christensenellales</taxon>
        <taxon>Christensenellaceae</taxon>
        <taxon>Christensenella</taxon>
    </lineage>
</organism>
<dbReference type="SMART" id="SM00448">
    <property type="entry name" value="REC"/>
    <property type="match status" value="1"/>
</dbReference>
<accession>A0A0M2NC82</accession>
<comment type="catalytic activity">
    <reaction evidence="1">
        <text>ATP + protein L-histidine = ADP + protein N-phospho-L-histidine.</text>
        <dbReference type="EC" id="2.7.13.3"/>
    </reaction>
</comment>
<name>A0A0M2NC82_9FIRM</name>
<dbReference type="OrthoDB" id="9790669at2"/>
<keyword evidence="6" id="KW-0808">Transferase</keyword>
<dbReference type="SUPFAM" id="SSF55785">
    <property type="entry name" value="PYP-like sensor domain (PAS domain)"/>
    <property type="match status" value="5"/>
</dbReference>